<dbReference type="PATRIC" id="fig|1423763.3.peg.1447"/>
<comment type="caution">
    <text evidence="1">The sequence shown here is derived from an EMBL/GenBank/DDBJ whole genome shotgun (WGS) entry which is preliminary data.</text>
</comment>
<sequence>MLVNGVWVTFYNLYEWSVSRLRDIKATLSDNIEKSRGDKEFQACLIKLIDIEIDRKIRTENIDLSAERKSRSITET</sequence>
<dbReference type="Proteomes" id="UP000051036">
    <property type="component" value="Unassembled WGS sequence"/>
</dbReference>
<keyword evidence="2" id="KW-1185">Reference proteome</keyword>
<evidence type="ECO:0000313" key="2">
    <source>
        <dbReference type="Proteomes" id="UP000051036"/>
    </source>
</evidence>
<dbReference type="STRING" id="1423763.FC46_GL001425"/>
<protein>
    <submittedName>
        <fullName evidence="1">Uncharacterized protein</fullName>
    </submittedName>
</protein>
<proteinExistence type="predicted"/>
<organism evidence="1 2">
    <name type="scientific">Lactobacillus kalixensis DSM 16043</name>
    <dbReference type="NCBI Taxonomy" id="1423763"/>
    <lineage>
        <taxon>Bacteria</taxon>
        <taxon>Bacillati</taxon>
        <taxon>Bacillota</taxon>
        <taxon>Bacilli</taxon>
        <taxon>Lactobacillales</taxon>
        <taxon>Lactobacillaceae</taxon>
        <taxon>Lactobacillus</taxon>
    </lineage>
</organism>
<dbReference type="EMBL" id="AZFM01000044">
    <property type="protein sequence ID" value="KRL88672.1"/>
    <property type="molecule type" value="Genomic_DNA"/>
</dbReference>
<reference evidence="1 2" key="1">
    <citation type="journal article" date="2015" name="Genome Announc.">
        <title>Expanding the biotechnology potential of lactobacilli through comparative genomics of 213 strains and associated genera.</title>
        <authorList>
            <person name="Sun Z."/>
            <person name="Harris H.M."/>
            <person name="McCann A."/>
            <person name="Guo C."/>
            <person name="Argimon S."/>
            <person name="Zhang W."/>
            <person name="Yang X."/>
            <person name="Jeffery I.B."/>
            <person name="Cooney J.C."/>
            <person name="Kagawa T.F."/>
            <person name="Liu W."/>
            <person name="Song Y."/>
            <person name="Salvetti E."/>
            <person name="Wrobel A."/>
            <person name="Rasinkangas P."/>
            <person name="Parkhill J."/>
            <person name="Rea M.C."/>
            <person name="O'Sullivan O."/>
            <person name="Ritari J."/>
            <person name="Douillard F.P."/>
            <person name="Paul Ross R."/>
            <person name="Yang R."/>
            <person name="Briner A.E."/>
            <person name="Felis G.E."/>
            <person name="de Vos W.M."/>
            <person name="Barrangou R."/>
            <person name="Klaenhammer T.R."/>
            <person name="Caufield P.W."/>
            <person name="Cui Y."/>
            <person name="Zhang H."/>
            <person name="O'Toole P.W."/>
        </authorList>
    </citation>
    <scope>NUCLEOTIDE SEQUENCE [LARGE SCALE GENOMIC DNA]</scope>
    <source>
        <strain evidence="1 2">DSM 16043</strain>
    </source>
</reference>
<evidence type="ECO:0000313" key="1">
    <source>
        <dbReference type="EMBL" id="KRL88672.1"/>
    </source>
</evidence>
<name>A0A0R1U627_9LACO</name>
<accession>A0A0R1U627</accession>
<gene>
    <name evidence="1" type="ORF">FC46_GL001425</name>
</gene>
<dbReference type="RefSeq" id="WP_057799911.1">
    <property type="nucleotide sequence ID" value="NZ_AZFM01000044.1"/>
</dbReference>
<dbReference type="AlphaFoldDB" id="A0A0R1U627"/>